<sequence length="491" mass="56703">MDLQRQSYTVFGFSKELDWRPLNFVDLIPAERICNGCGLLPIETAHLPCRHVLCKPCFQQCLVNEEYECLLGCNQFTKKDVEWRAFPMKDLLEYKVKCWNQDNGCKAILSVEEMLDHFYGGCVHRSTHCPKCSASVLCKDVGAHRRSDCSTHKVPNQAKHQKPSEGYVQKAMLFLLEATLRERVEEIRICLDRLIRDLTTQCDSLSEESRIETSETETRTMNEARITRVSRSRQHFPTEVDRGDQVSERIDDLSIEVSQGVSALSEHIKILQGDTRRSSENMEQSNIEIKRHLSSADDRLEGVLKTMKFLKGVLGESMKRVTNNGGQVSPNMADTILLGQNTLNITCYEFRVKGLNELKKAVTSETWAVQQKDPVYLRGYRIAPGLYLRKHGDSVAVHLLIQLYKGVVDEFLQWPYCHDIQITFMQSSSDRRREFPNRTRRHLESFLRPTELCNRARYYTSFVLLDDLERDGFTEGNELCVMWELLPRTSE</sequence>
<dbReference type="VEuPathDB" id="VectorBase:LOC119165904"/>
<evidence type="ECO:0000259" key="1">
    <source>
        <dbReference type="Pfam" id="PF21355"/>
    </source>
</evidence>
<dbReference type="Gene3D" id="3.30.40.10">
    <property type="entry name" value="Zinc/RING finger domain, C3HC4 (zinc finger)"/>
    <property type="match status" value="1"/>
</dbReference>
<dbReference type="InterPro" id="IPR049342">
    <property type="entry name" value="TRAF1-6_MATH_dom"/>
</dbReference>
<dbReference type="GO" id="GO:0005164">
    <property type="term" value="F:tumor necrosis factor receptor binding"/>
    <property type="evidence" value="ECO:0007669"/>
    <property type="project" value="TreeGrafter"/>
</dbReference>
<dbReference type="EMBL" id="GHWJ01007613">
    <property type="protein sequence ID" value="NOV40350.1"/>
    <property type="molecule type" value="Transcribed_RNA"/>
</dbReference>
<dbReference type="InterPro" id="IPR008974">
    <property type="entry name" value="TRAF-like"/>
</dbReference>
<evidence type="ECO:0000313" key="2">
    <source>
        <dbReference type="EMBL" id="NOV40350.1"/>
    </source>
</evidence>
<name>A0A6M2D3R8_RHIMP</name>
<dbReference type="PANTHER" id="PTHR10131:SF138">
    <property type="entry name" value="RE66324P"/>
    <property type="match status" value="1"/>
</dbReference>
<accession>A0A6M2D3R8</accession>
<dbReference type="SUPFAM" id="SSF49599">
    <property type="entry name" value="TRAF domain-like"/>
    <property type="match status" value="2"/>
</dbReference>
<dbReference type="GO" id="GO:0043122">
    <property type="term" value="P:regulation of canonical NF-kappaB signal transduction"/>
    <property type="evidence" value="ECO:0007669"/>
    <property type="project" value="TreeGrafter"/>
</dbReference>
<reference evidence="2" key="1">
    <citation type="submission" date="2019-09" db="EMBL/GenBank/DDBJ databases">
        <title>Organ-specific transcriptomic study of the physiology of the cattle tick, Rhipicephalus microplus.</title>
        <authorList>
            <person name="Tirloni L."/>
            <person name="Braz G."/>
            <person name="Gandara A.C.P."/>
            <person name="Sabadin G.A."/>
            <person name="da Silva R.M."/>
            <person name="Guizzo M.G."/>
            <person name="Machado J.A."/>
            <person name="Costa E.P."/>
            <person name="Gomes H.F."/>
            <person name="Moraes J."/>
            <person name="Mota M.B.S."/>
            <person name="Mesquita R.D."/>
            <person name="Alvarenga P.H."/>
            <person name="Alves F."/>
            <person name="Seixas A."/>
            <person name="da Fonseca R.N."/>
            <person name="Fogaca A."/>
            <person name="Logullo C."/>
            <person name="Tanaka A."/>
            <person name="Daffre S."/>
            <person name="Termignoni C."/>
            <person name="Vaz I.S.Jr."/>
            <person name="Oliveira P.L."/>
            <person name="Ribeiro J.M."/>
        </authorList>
    </citation>
    <scope>NUCLEOTIDE SEQUENCE</scope>
    <source>
        <strain evidence="2">Porto Alegre</strain>
    </source>
</reference>
<dbReference type="Pfam" id="PF21355">
    <property type="entry name" value="TRAF-mep_MATH"/>
    <property type="match status" value="1"/>
</dbReference>
<dbReference type="GO" id="GO:0009898">
    <property type="term" value="C:cytoplasmic side of plasma membrane"/>
    <property type="evidence" value="ECO:0007669"/>
    <property type="project" value="TreeGrafter"/>
</dbReference>
<dbReference type="AlphaFoldDB" id="A0A6M2D3R8"/>
<keyword evidence="2" id="KW-0675">Receptor</keyword>
<feature type="domain" description="TRAF1-6 MATH" evidence="1">
    <location>
        <begin position="378"/>
        <end position="481"/>
    </location>
</feature>
<protein>
    <submittedName>
        <fullName evidence="2">Putative tnf receptor-associated factor 6 ovary overexpressed</fullName>
    </submittedName>
</protein>
<organism evidence="2">
    <name type="scientific">Rhipicephalus microplus</name>
    <name type="common">Cattle tick</name>
    <name type="synonym">Boophilus microplus</name>
    <dbReference type="NCBI Taxonomy" id="6941"/>
    <lineage>
        <taxon>Eukaryota</taxon>
        <taxon>Metazoa</taxon>
        <taxon>Ecdysozoa</taxon>
        <taxon>Arthropoda</taxon>
        <taxon>Chelicerata</taxon>
        <taxon>Arachnida</taxon>
        <taxon>Acari</taxon>
        <taxon>Parasitiformes</taxon>
        <taxon>Ixodida</taxon>
        <taxon>Ixodoidea</taxon>
        <taxon>Ixodidae</taxon>
        <taxon>Rhipicephalinae</taxon>
        <taxon>Rhipicephalus</taxon>
        <taxon>Boophilus</taxon>
    </lineage>
</organism>
<dbReference type="Gene3D" id="2.60.210.10">
    <property type="entry name" value="Apoptosis, Tumor Necrosis Factor Receptor Associated Protein 2, Chain A"/>
    <property type="match status" value="1"/>
</dbReference>
<dbReference type="OrthoDB" id="6506239at2759"/>
<dbReference type="PANTHER" id="PTHR10131">
    <property type="entry name" value="TNF RECEPTOR ASSOCIATED FACTOR"/>
    <property type="match status" value="1"/>
</dbReference>
<dbReference type="InterPro" id="IPR013083">
    <property type="entry name" value="Znf_RING/FYVE/PHD"/>
</dbReference>
<proteinExistence type="predicted"/>